<feature type="transmembrane region" description="Helical" evidence="1">
    <location>
        <begin position="6"/>
        <end position="25"/>
    </location>
</feature>
<keyword evidence="1" id="KW-0812">Transmembrane</keyword>
<evidence type="ECO:0000313" key="3">
    <source>
        <dbReference type="Proteomes" id="UP000053681"/>
    </source>
</evidence>
<keyword evidence="1" id="KW-1133">Transmembrane helix</keyword>
<keyword evidence="1" id="KW-0472">Membrane</keyword>
<organism evidence="2 3">
    <name type="scientific">Priestia veravalensis</name>
    <dbReference type="NCBI Taxonomy" id="1414648"/>
    <lineage>
        <taxon>Bacteria</taxon>
        <taxon>Bacillati</taxon>
        <taxon>Bacillota</taxon>
        <taxon>Bacilli</taxon>
        <taxon>Bacillales</taxon>
        <taxon>Bacillaceae</taxon>
        <taxon>Priestia</taxon>
    </lineage>
</organism>
<reference evidence="2 3" key="1">
    <citation type="submission" date="2015-11" db="EMBL/GenBank/DDBJ databases">
        <title>Bacillus caseinolyticus sp nov.</title>
        <authorList>
            <person name="Dastager S.G."/>
            <person name="Mawlankar R."/>
        </authorList>
    </citation>
    <scope>NUCLEOTIDE SEQUENCE [LARGE SCALE GENOMIC DNA]</scope>
    <source>
        <strain evidence="2 3">SGD-V-76</strain>
    </source>
</reference>
<dbReference type="Proteomes" id="UP000053681">
    <property type="component" value="Unassembled WGS sequence"/>
</dbReference>
<proteinExistence type="predicted"/>
<gene>
    <name evidence="2" type="ORF">AS180_07990</name>
</gene>
<dbReference type="EMBL" id="LNQP01000024">
    <property type="protein sequence ID" value="KSU88368.1"/>
    <property type="molecule type" value="Genomic_DNA"/>
</dbReference>
<keyword evidence="3" id="KW-1185">Reference proteome</keyword>
<comment type="caution">
    <text evidence="2">The sequence shown here is derived from an EMBL/GenBank/DDBJ whole genome shotgun (WGS) entry which is preliminary data.</text>
</comment>
<feature type="transmembrane region" description="Helical" evidence="1">
    <location>
        <begin position="30"/>
        <end position="48"/>
    </location>
</feature>
<evidence type="ECO:0000256" key="1">
    <source>
        <dbReference type="SAM" id="Phobius"/>
    </source>
</evidence>
<dbReference type="RefSeq" id="WP_062686643.1">
    <property type="nucleotide sequence ID" value="NZ_KQ758640.1"/>
</dbReference>
<protein>
    <submittedName>
        <fullName evidence="2">Uncharacterized protein</fullName>
    </submittedName>
</protein>
<evidence type="ECO:0000313" key="2">
    <source>
        <dbReference type="EMBL" id="KSU88368.1"/>
    </source>
</evidence>
<dbReference type="AlphaFoldDB" id="A0A0V8JP43"/>
<name>A0A0V8JP43_9BACI</name>
<sequence>MTPKLVIHLLTITACFLLFSISMLYSERYLFLIPLGMLGLFGQCYFTYRFTQILLTEPK</sequence>
<dbReference type="PROSITE" id="PS51257">
    <property type="entry name" value="PROKAR_LIPOPROTEIN"/>
    <property type="match status" value="1"/>
</dbReference>
<accession>A0A0V8JP43</accession>